<dbReference type="Proteomes" id="UP000663850">
    <property type="component" value="Unassembled WGS sequence"/>
</dbReference>
<protein>
    <submittedName>
        <fullName evidence="2">Uncharacterized protein</fullName>
    </submittedName>
</protein>
<gene>
    <name evidence="2" type="ORF">RDB_LOCUS71611</name>
</gene>
<feature type="compositionally biased region" description="Polar residues" evidence="1">
    <location>
        <begin position="235"/>
        <end position="249"/>
    </location>
</feature>
<sequence>MRTVTALHEAPGMWFAREATDFINQKLAQDAICGIPWLDPNGTTGVQVGPSTGQGSPSSIMPDQSLCLMQVDADGNDVYVQEVPRIVLETSSSESLEHVINKAFKYLYETDYAIQAVVICNFTNIPSRPVDGHKSTIKLFKADIAVWTREESGNLAIDYPHDRCYGGDKHNIHDVDNLLLTSNEGSNTFGEESRAADNASDLADQKSDLGTDESNGGVGGSNSAENNSDIEEGSTDSSSTLSFNPNAQKYSRRVPGDPHHKQWIYLRSSTWTTVYDESITAGQEPEPVLELDVYDILRPCSQLPGDRISSLKRAISIPLGVLRKRLVVRVKEIRNTPQYSSIPFVPHAASLPRPRSPTHAEQIHPPKKKQRIS</sequence>
<name>A0A8H3H259_9AGAM</name>
<evidence type="ECO:0000256" key="1">
    <source>
        <dbReference type="SAM" id="MobiDB-lite"/>
    </source>
</evidence>
<accession>A0A8H3H259</accession>
<organism evidence="2 3">
    <name type="scientific">Rhizoctonia solani</name>
    <dbReference type="NCBI Taxonomy" id="456999"/>
    <lineage>
        <taxon>Eukaryota</taxon>
        <taxon>Fungi</taxon>
        <taxon>Dikarya</taxon>
        <taxon>Basidiomycota</taxon>
        <taxon>Agaricomycotina</taxon>
        <taxon>Agaricomycetes</taxon>
        <taxon>Cantharellales</taxon>
        <taxon>Ceratobasidiaceae</taxon>
        <taxon>Rhizoctonia</taxon>
    </lineage>
</organism>
<evidence type="ECO:0000313" key="3">
    <source>
        <dbReference type="Proteomes" id="UP000663850"/>
    </source>
</evidence>
<comment type="caution">
    <text evidence="2">The sequence shown here is derived from an EMBL/GenBank/DDBJ whole genome shotgun (WGS) entry which is preliminary data.</text>
</comment>
<evidence type="ECO:0000313" key="2">
    <source>
        <dbReference type="EMBL" id="CAE6478250.1"/>
    </source>
</evidence>
<feature type="region of interest" description="Disordered" evidence="1">
    <location>
        <begin position="344"/>
        <end position="373"/>
    </location>
</feature>
<feature type="region of interest" description="Disordered" evidence="1">
    <location>
        <begin position="184"/>
        <end position="257"/>
    </location>
</feature>
<reference evidence="2" key="1">
    <citation type="submission" date="2021-01" db="EMBL/GenBank/DDBJ databases">
        <authorList>
            <person name="Kaushik A."/>
        </authorList>
    </citation>
    <scope>NUCLEOTIDE SEQUENCE</scope>
    <source>
        <strain evidence="2">Type strain: AG8-Rh-89/</strain>
    </source>
</reference>
<proteinExistence type="predicted"/>
<dbReference type="EMBL" id="CAJMWZ010003733">
    <property type="protein sequence ID" value="CAE6478250.1"/>
    <property type="molecule type" value="Genomic_DNA"/>
</dbReference>
<dbReference type="AlphaFoldDB" id="A0A8H3H259"/>